<organism evidence="1 2">
    <name type="scientific">Hominisplanchenecus murintestinalis</name>
    <dbReference type="NCBI Taxonomy" id="2941517"/>
    <lineage>
        <taxon>Bacteria</taxon>
        <taxon>Bacillati</taxon>
        <taxon>Bacillota</taxon>
        <taxon>Clostridia</taxon>
        <taxon>Lachnospirales</taxon>
        <taxon>Lachnospiraceae</taxon>
        <taxon>Hominisplanchenecus</taxon>
    </lineage>
</organism>
<keyword evidence="2" id="KW-1185">Reference proteome</keyword>
<gene>
    <name evidence="1" type="ORF">E5357_14300</name>
</gene>
<proteinExistence type="predicted"/>
<sequence length="92" mass="10489">MAKCKIKSLKSRKKKATLKWGKVKDAYWYEVCFSTKRNAGGKKRTVYGTSFTTPKLKKGKVYYFKVRAYGYPGNGSTSAYSAWSAVKKVRIK</sequence>
<dbReference type="Proteomes" id="UP000307720">
    <property type="component" value="Unassembled WGS sequence"/>
</dbReference>
<comment type="caution">
    <text evidence="1">The sequence shown here is derived from an EMBL/GenBank/DDBJ whole genome shotgun (WGS) entry which is preliminary data.</text>
</comment>
<dbReference type="EMBL" id="SRZB01000042">
    <property type="protein sequence ID" value="TGX96957.1"/>
    <property type="molecule type" value="Genomic_DNA"/>
</dbReference>
<reference evidence="1" key="1">
    <citation type="submission" date="2019-04" db="EMBL/GenBank/DDBJ databases">
        <title>Microbes associate with the intestines of laboratory mice.</title>
        <authorList>
            <person name="Navarre W."/>
            <person name="Wong E."/>
            <person name="Huang K."/>
            <person name="Tropini C."/>
            <person name="Ng K."/>
            <person name="Yu B."/>
        </authorList>
    </citation>
    <scope>NUCLEOTIDE SEQUENCE</scope>
    <source>
        <strain evidence="1">NM72_1-8</strain>
    </source>
</reference>
<evidence type="ECO:0000313" key="2">
    <source>
        <dbReference type="Proteomes" id="UP000307720"/>
    </source>
</evidence>
<protein>
    <submittedName>
        <fullName evidence="1">Fibronectin type III domain-containing protein</fullName>
    </submittedName>
</protein>
<evidence type="ECO:0000313" key="1">
    <source>
        <dbReference type="EMBL" id="TGX96957.1"/>
    </source>
</evidence>
<accession>A0AC61QVU1</accession>
<name>A0AC61QVU1_9FIRM</name>